<keyword evidence="1" id="KW-1133">Transmembrane helix</keyword>
<evidence type="ECO:0000256" key="1">
    <source>
        <dbReference type="SAM" id="Phobius"/>
    </source>
</evidence>
<accession>A0A2P2Q3B8</accession>
<protein>
    <submittedName>
        <fullName evidence="2">Uncharacterized protein</fullName>
    </submittedName>
</protein>
<proteinExistence type="predicted"/>
<name>A0A2P2Q3B8_RHIMU</name>
<feature type="transmembrane region" description="Helical" evidence="1">
    <location>
        <begin position="12"/>
        <end position="33"/>
    </location>
</feature>
<dbReference type="EMBL" id="GGEC01081012">
    <property type="protein sequence ID" value="MBX61496.1"/>
    <property type="molecule type" value="Transcribed_RNA"/>
</dbReference>
<keyword evidence="1" id="KW-0472">Membrane</keyword>
<sequence>MSLPQIIFNQCYTYFAINILISYSVLFGVATNLPKHSHLCYTQFLDTLFLNSPTLQLYRIIGLIFVQ</sequence>
<reference evidence="2" key="1">
    <citation type="submission" date="2018-02" db="EMBL/GenBank/DDBJ databases">
        <title>Rhizophora mucronata_Transcriptome.</title>
        <authorList>
            <person name="Meera S.P."/>
            <person name="Sreeshan A."/>
            <person name="Augustine A."/>
        </authorList>
    </citation>
    <scope>NUCLEOTIDE SEQUENCE</scope>
    <source>
        <tissue evidence="2">Leaf</tissue>
    </source>
</reference>
<evidence type="ECO:0000313" key="2">
    <source>
        <dbReference type="EMBL" id="MBX61496.1"/>
    </source>
</evidence>
<keyword evidence="1" id="KW-0812">Transmembrane</keyword>
<organism evidence="2">
    <name type="scientific">Rhizophora mucronata</name>
    <name type="common">Asiatic mangrove</name>
    <dbReference type="NCBI Taxonomy" id="61149"/>
    <lineage>
        <taxon>Eukaryota</taxon>
        <taxon>Viridiplantae</taxon>
        <taxon>Streptophyta</taxon>
        <taxon>Embryophyta</taxon>
        <taxon>Tracheophyta</taxon>
        <taxon>Spermatophyta</taxon>
        <taxon>Magnoliopsida</taxon>
        <taxon>eudicotyledons</taxon>
        <taxon>Gunneridae</taxon>
        <taxon>Pentapetalae</taxon>
        <taxon>rosids</taxon>
        <taxon>fabids</taxon>
        <taxon>Malpighiales</taxon>
        <taxon>Rhizophoraceae</taxon>
        <taxon>Rhizophora</taxon>
    </lineage>
</organism>
<dbReference type="AlphaFoldDB" id="A0A2P2Q3B8"/>